<dbReference type="PANTHER" id="PTHR32196:SF15">
    <property type="entry name" value="SUGAR ABC TRANSPORTER PERMEASE PROTEIN"/>
    <property type="match status" value="1"/>
</dbReference>
<comment type="caution">
    <text evidence="7">The sequence shown here is derived from an EMBL/GenBank/DDBJ whole genome shotgun (WGS) entry which is preliminary data.</text>
</comment>
<evidence type="ECO:0000256" key="4">
    <source>
        <dbReference type="ARBA" id="ARBA00022989"/>
    </source>
</evidence>
<evidence type="ECO:0000256" key="2">
    <source>
        <dbReference type="ARBA" id="ARBA00022475"/>
    </source>
</evidence>
<accession>A0A5C5WGT2</accession>
<feature type="transmembrane region" description="Helical" evidence="6">
    <location>
        <begin position="227"/>
        <end position="247"/>
    </location>
</feature>
<comment type="subcellular location">
    <subcellularLocation>
        <location evidence="1">Cell membrane</location>
        <topology evidence="1">Multi-pass membrane protein</topology>
    </subcellularLocation>
</comment>
<proteinExistence type="predicted"/>
<keyword evidence="2" id="KW-1003">Cell membrane</keyword>
<feature type="transmembrane region" description="Helical" evidence="6">
    <location>
        <begin position="126"/>
        <end position="146"/>
    </location>
</feature>
<dbReference type="GO" id="GO:0022857">
    <property type="term" value="F:transmembrane transporter activity"/>
    <property type="evidence" value="ECO:0007669"/>
    <property type="project" value="InterPro"/>
</dbReference>
<feature type="transmembrane region" description="Helical" evidence="6">
    <location>
        <begin position="268"/>
        <end position="292"/>
    </location>
</feature>
<feature type="transmembrane region" description="Helical" evidence="6">
    <location>
        <begin position="342"/>
        <end position="361"/>
    </location>
</feature>
<feature type="transmembrane region" description="Helical" evidence="6">
    <location>
        <begin position="101"/>
        <end position="120"/>
    </location>
</feature>
<dbReference type="RefSeq" id="WP_146511248.1">
    <property type="nucleotide sequence ID" value="NZ_SIHI01000017.1"/>
</dbReference>
<dbReference type="PANTHER" id="PTHR32196">
    <property type="entry name" value="ABC TRANSPORTER PERMEASE PROTEIN YPHD-RELATED-RELATED"/>
    <property type="match status" value="1"/>
</dbReference>
<organism evidence="7 8">
    <name type="scientific">Thalassoglobus neptunius</name>
    <dbReference type="NCBI Taxonomy" id="1938619"/>
    <lineage>
        <taxon>Bacteria</taxon>
        <taxon>Pseudomonadati</taxon>
        <taxon>Planctomycetota</taxon>
        <taxon>Planctomycetia</taxon>
        <taxon>Planctomycetales</taxon>
        <taxon>Planctomycetaceae</taxon>
        <taxon>Thalassoglobus</taxon>
    </lineage>
</organism>
<feature type="transmembrane region" description="Helical" evidence="6">
    <location>
        <begin position="71"/>
        <end position="89"/>
    </location>
</feature>
<feature type="transmembrane region" description="Helical" evidence="6">
    <location>
        <begin position="177"/>
        <end position="196"/>
    </location>
</feature>
<evidence type="ECO:0000256" key="5">
    <source>
        <dbReference type="ARBA" id="ARBA00023136"/>
    </source>
</evidence>
<gene>
    <name evidence="7" type="primary">yjfF</name>
    <name evidence="7" type="ORF">KOR42_38220</name>
</gene>
<keyword evidence="8" id="KW-1185">Reference proteome</keyword>
<dbReference type="EMBL" id="SIHI01000017">
    <property type="protein sequence ID" value="TWT49870.1"/>
    <property type="molecule type" value="Genomic_DNA"/>
</dbReference>
<keyword evidence="3 6" id="KW-0812">Transmembrane</keyword>
<evidence type="ECO:0000256" key="3">
    <source>
        <dbReference type="ARBA" id="ARBA00022692"/>
    </source>
</evidence>
<dbReference type="Proteomes" id="UP000317243">
    <property type="component" value="Unassembled WGS sequence"/>
</dbReference>
<name>A0A5C5WGT2_9PLAN</name>
<evidence type="ECO:0000256" key="6">
    <source>
        <dbReference type="SAM" id="Phobius"/>
    </source>
</evidence>
<dbReference type="CDD" id="cd06579">
    <property type="entry name" value="TM_PBP1_transp_AraH_like"/>
    <property type="match status" value="1"/>
</dbReference>
<feature type="transmembrane region" description="Helical" evidence="6">
    <location>
        <begin position="367"/>
        <end position="388"/>
    </location>
</feature>
<sequence length="398" mass="42150">MELLKKHRNEFGLVLAIAVVTLVTTWLSPSYQQQPVDNAQSIMRHAAMLGVFAFGAAIVIIAGGIDLSSGSVIAFSGTLFFGLIVLLVPKTDRGQPMTGDVATWILVVSGLATLFCAVLIGTFHAWLINIIELPPFVATLASLVGLRSLARLLSARMTGSEQITVNDERLQSIGSEAWWIPVALWIVLAIAFWILMNRTIIGRHLYAMGGNETAAKLSGIQTDRLKWLAYCIGSVTAAISGILYAAYVGSVSAANAGLGYELNAIASAVVGGCSLAGGIGTIPGVMLGALFLRLVIDSVQKLAVTNSDRIEGLVVGVLVVLAVAVNTLRFEGGRSKQFFPGWLGLMNVGILSLIAGVLYAVTATEHAISRGFTVGLGILFVLAIRAVYERASNRPRTR</sequence>
<evidence type="ECO:0000256" key="1">
    <source>
        <dbReference type="ARBA" id="ARBA00004651"/>
    </source>
</evidence>
<evidence type="ECO:0000313" key="7">
    <source>
        <dbReference type="EMBL" id="TWT49870.1"/>
    </source>
</evidence>
<feature type="transmembrane region" description="Helical" evidence="6">
    <location>
        <begin position="312"/>
        <end position="330"/>
    </location>
</feature>
<reference evidence="7 8" key="1">
    <citation type="submission" date="2019-02" db="EMBL/GenBank/DDBJ databases">
        <title>Deep-cultivation of Planctomycetes and their phenomic and genomic characterization uncovers novel biology.</title>
        <authorList>
            <person name="Wiegand S."/>
            <person name="Jogler M."/>
            <person name="Boedeker C."/>
            <person name="Pinto D."/>
            <person name="Vollmers J."/>
            <person name="Rivas-Marin E."/>
            <person name="Kohn T."/>
            <person name="Peeters S.H."/>
            <person name="Heuer A."/>
            <person name="Rast P."/>
            <person name="Oberbeckmann S."/>
            <person name="Bunk B."/>
            <person name="Jeske O."/>
            <person name="Meyerdierks A."/>
            <person name="Storesund J.E."/>
            <person name="Kallscheuer N."/>
            <person name="Luecker S."/>
            <person name="Lage O.M."/>
            <person name="Pohl T."/>
            <person name="Merkel B.J."/>
            <person name="Hornburger P."/>
            <person name="Mueller R.-W."/>
            <person name="Bruemmer F."/>
            <person name="Labrenz M."/>
            <person name="Spormann A.M."/>
            <person name="Op Den Camp H."/>
            <person name="Overmann J."/>
            <person name="Amann R."/>
            <person name="Jetten M.S.M."/>
            <person name="Mascher T."/>
            <person name="Medema M.H."/>
            <person name="Devos D.P."/>
            <person name="Kaster A.-K."/>
            <person name="Ovreas L."/>
            <person name="Rohde M."/>
            <person name="Galperin M.Y."/>
            <person name="Jogler C."/>
        </authorList>
    </citation>
    <scope>NUCLEOTIDE SEQUENCE [LARGE SCALE GENOMIC DNA]</scope>
    <source>
        <strain evidence="7 8">KOR42</strain>
    </source>
</reference>
<evidence type="ECO:0000313" key="8">
    <source>
        <dbReference type="Proteomes" id="UP000317243"/>
    </source>
</evidence>
<dbReference type="OrthoDB" id="9784538at2"/>
<dbReference type="Pfam" id="PF02653">
    <property type="entry name" value="BPD_transp_2"/>
    <property type="match status" value="1"/>
</dbReference>
<feature type="transmembrane region" description="Helical" evidence="6">
    <location>
        <begin position="12"/>
        <end position="31"/>
    </location>
</feature>
<dbReference type="InterPro" id="IPR001851">
    <property type="entry name" value="ABC_transp_permease"/>
</dbReference>
<protein>
    <submittedName>
        <fullName evidence="7">Inner membrane ABC transporter permease protein YjfF</fullName>
    </submittedName>
</protein>
<keyword evidence="5 6" id="KW-0472">Membrane</keyword>
<keyword evidence="4 6" id="KW-1133">Transmembrane helix</keyword>
<dbReference type="GO" id="GO:0005886">
    <property type="term" value="C:plasma membrane"/>
    <property type="evidence" value="ECO:0007669"/>
    <property type="project" value="UniProtKB-SubCell"/>
</dbReference>
<feature type="transmembrane region" description="Helical" evidence="6">
    <location>
        <begin position="43"/>
        <end position="65"/>
    </location>
</feature>
<dbReference type="AlphaFoldDB" id="A0A5C5WGT2"/>